<keyword evidence="3" id="KW-1185">Reference proteome</keyword>
<keyword evidence="2" id="KW-0540">Nuclease</keyword>
<keyword evidence="2" id="KW-0378">Hydrolase</keyword>
<proteinExistence type="predicted"/>
<dbReference type="RefSeq" id="WP_177326119.1">
    <property type="nucleotide sequence ID" value="NZ_FOMX01000164.1"/>
</dbReference>
<dbReference type="InterPro" id="IPR038717">
    <property type="entry name" value="Tc1-like_DDE_dom"/>
</dbReference>
<dbReference type="AlphaFoldDB" id="A0A1I2JEQ4"/>
<accession>A0A1I2JEQ4</accession>
<name>A0A1I2JEQ4_9BACT</name>
<dbReference type="GO" id="GO:0004519">
    <property type="term" value="F:endonuclease activity"/>
    <property type="evidence" value="ECO:0007669"/>
    <property type="project" value="UniProtKB-KW"/>
</dbReference>
<dbReference type="EMBL" id="FOMX01000164">
    <property type="protein sequence ID" value="SFF51131.1"/>
    <property type="molecule type" value="Genomic_DNA"/>
</dbReference>
<evidence type="ECO:0000313" key="3">
    <source>
        <dbReference type="Proteomes" id="UP000199400"/>
    </source>
</evidence>
<sequence length="85" mass="10479">TRFNRRHGDRFHFVYTPIHASWVNQIEIWFSLLQRRVLRYADFPCAGAMPRAVMNFIRRWNRDEAHPFNWTFRGHFVHTQRRHAA</sequence>
<evidence type="ECO:0000259" key="1">
    <source>
        <dbReference type="Pfam" id="PF13358"/>
    </source>
</evidence>
<gene>
    <name evidence="2" type="ORF">SAMN02745121_09243</name>
</gene>
<keyword evidence="2" id="KW-0255">Endonuclease</keyword>
<dbReference type="Pfam" id="PF13358">
    <property type="entry name" value="DDE_3"/>
    <property type="match status" value="1"/>
</dbReference>
<protein>
    <submittedName>
        <fullName evidence="2">DDE superfamily endonuclease</fullName>
    </submittedName>
</protein>
<feature type="domain" description="Tc1-like transposase DDE" evidence="1">
    <location>
        <begin position="6"/>
        <end position="46"/>
    </location>
</feature>
<reference evidence="3" key="1">
    <citation type="submission" date="2016-10" db="EMBL/GenBank/DDBJ databases">
        <authorList>
            <person name="Varghese N."/>
            <person name="Submissions S."/>
        </authorList>
    </citation>
    <scope>NUCLEOTIDE SEQUENCE [LARGE SCALE GENOMIC DNA]</scope>
    <source>
        <strain evidence="3">ATCC 25963</strain>
    </source>
</reference>
<feature type="non-terminal residue" evidence="2">
    <location>
        <position position="1"/>
    </location>
</feature>
<organism evidence="2 3">
    <name type="scientific">Nannocystis exedens</name>
    <dbReference type="NCBI Taxonomy" id="54"/>
    <lineage>
        <taxon>Bacteria</taxon>
        <taxon>Pseudomonadati</taxon>
        <taxon>Myxococcota</taxon>
        <taxon>Polyangia</taxon>
        <taxon>Nannocystales</taxon>
        <taxon>Nannocystaceae</taxon>
        <taxon>Nannocystis</taxon>
    </lineage>
</organism>
<dbReference type="Proteomes" id="UP000199400">
    <property type="component" value="Unassembled WGS sequence"/>
</dbReference>
<evidence type="ECO:0000313" key="2">
    <source>
        <dbReference type="EMBL" id="SFF51131.1"/>
    </source>
</evidence>